<gene>
    <name evidence="4" type="ORF">Geu3261_0043_028</name>
</gene>
<comment type="caution">
    <text evidence="4">The sequence shown here is derived from an EMBL/GenBank/DDBJ whole genome shotgun (WGS) entry which is preliminary data.</text>
</comment>
<evidence type="ECO:0000256" key="2">
    <source>
        <dbReference type="ARBA" id="ARBA00023295"/>
    </source>
</evidence>
<dbReference type="Proteomes" id="UP000032675">
    <property type="component" value="Unassembled WGS sequence"/>
</dbReference>
<dbReference type="InterPro" id="IPR023186">
    <property type="entry name" value="IUNH"/>
</dbReference>
<dbReference type="AlphaFoldDB" id="A0A0D6PYW9"/>
<protein>
    <submittedName>
        <fullName evidence="4">Inosine-uridine preferring nucleoside hydrolase</fullName>
    </submittedName>
</protein>
<organism evidence="4 5">
    <name type="scientific">Komagataeibacter europaeus NBRC 3261</name>
    <dbReference type="NCBI Taxonomy" id="1234669"/>
    <lineage>
        <taxon>Bacteria</taxon>
        <taxon>Pseudomonadati</taxon>
        <taxon>Pseudomonadota</taxon>
        <taxon>Alphaproteobacteria</taxon>
        <taxon>Acetobacterales</taxon>
        <taxon>Acetobacteraceae</taxon>
        <taxon>Komagataeibacter</taxon>
    </lineage>
</organism>
<feature type="domain" description="Inosine/uridine-preferring nucleoside hydrolase" evidence="3">
    <location>
        <begin position="5"/>
        <end position="288"/>
    </location>
</feature>
<dbReference type="GO" id="GO:0006152">
    <property type="term" value="P:purine nucleoside catabolic process"/>
    <property type="evidence" value="ECO:0007669"/>
    <property type="project" value="TreeGrafter"/>
</dbReference>
<dbReference type="Gene3D" id="3.90.245.10">
    <property type="entry name" value="Ribonucleoside hydrolase-like"/>
    <property type="match status" value="1"/>
</dbReference>
<reference evidence="4 5" key="1">
    <citation type="submission" date="2012-11" db="EMBL/GenBank/DDBJ databases">
        <title>Whole genome sequence of Gluconacetobacter europaeus NBRC3261.</title>
        <authorList>
            <person name="Azuma Y."/>
            <person name="Higashiura N."/>
            <person name="Hirakawa H."/>
            <person name="Matsushita K."/>
        </authorList>
    </citation>
    <scope>NUCLEOTIDE SEQUENCE [LARGE SCALE GENOMIC DNA]</scope>
    <source>
        <strain evidence="4 5">NBRC 3261</strain>
    </source>
</reference>
<dbReference type="PANTHER" id="PTHR12304:SF4">
    <property type="entry name" value="URIDINE NUCLEOSIDASE"/>
    <property type="match status" value="1"/>
</dbReference>
<dbReference type="InterPro" id="IPR036452">
    <property type="entry name" value="Ribo_hydro-like"/>
</dbReference>
<keyword evidence="1 4" id="KW-0378">Hydrolase</keyword>
<proteinExistence type="predicted"/>
<dbReference type="InterPro" id="IPR001910">
    <property type="entry name" value="Inosine/uridine_hydrolase_dom"/>
</dbReference>
<keyword evidence="2" id="KW-0326">Glycosidase</keyword>
<dbReference type="Pfam" id="PF01156">
    <property type="entry name" value="IU_nuc_hydro"/>
    <property type="match status" value="1"/>
</dbReference>
<evidence type="ECO:0000256" key="1">
    <source>
        <dbReference type="ARBA" id="ARBA00022801"/>
    </source>
</evidence>
<evidence type="ECO:0000313" key="4">
    <source>
        <dbReference type="EMBL" id="GAN95955.1"/>
    </source>
</evidence>
<dbReference type="RefSeq" id="WP_048850535.1">
    <property type="nucleotide sequence ID" value="NZ_BANI01000041.1"/>
</dbReference>
<dbReference type="SUPFAM" id="SSF53590">
    <property type="entry name" value="Nucleoside hydrolase"/>
    <property type="match status" value="1"/>
</dbReference>
<dbReference type="EMBL" id="BANI01000041">
    <property type="protein sequence ID" value="GAN95955.1"/>
    <property type="molecule type" value="Genomic_DNA"/>
</dbReference>
<evidence type="ECO:0000259" key="3">
    <source>
        <dbReference type="Pfam" id="PF01156"/>
    </source>
</evidence>
<name>A0A0D6PYW9_KOMEU</name>
<dbReference type="PANTHER" id="PTHR12304">
    <property type="entry name" value="INOSINE-URIDINE PREFERRING NUCLEOSIDE HYDROLASE"/>
    <property type="match status" value="1"/>
</dbReference>
<accession>A0A0D6PYW9</accession>
<sequence>MTRPIILDLTPGAQGMATLLAALQVPDHVRPVLVLFSGRAAEVEVALTHARDLLHRYGLDDVAVCAGCPGPMVQAGDVGHDLPAGQDGLGALHLVRAVRACPADSVSVCCSGPLTTLALALVQAPDMASHLHGVIVNGGAFFVHGDATSVAERNIAADPEAAAVVLAAGVPVTLVPLDCAARLTADAVWMEQLEPMGRVPASVAGRVHAELVAARNGGARGSGVDISLRAAAPLLALLGPGLFSGHLAHVDVECRGEFTRGMTVARRMGPPGVQPNALVLERMSVEAVRGVLRDLLLGVRE</sequence>
<dbReference type="GO" id="GO:0008477">
    <property type="term" value="F:purine nucleosidase activity"/>
    <property type="evidence" value="ECO:0007669"/>
    <property type="project" value="TreeGrafter"/>
</dbReference>
<dbReference type="GO" id="GO:0005829">
    <property type="term" value="C:cytosol"/>
    <property type="evidence" value="ECO:0007669"/>
    <property type="project" value="TreeGrafter"/>
</dbReference>
<evidence type="ECO:0000313" key="5">
    <source>
        <dbReference type="Proteomes" id="UP000032675"/>
    </source>
</evidence>